<dbReference type="Pfam" id="PF00416">
    <property type="entry name" value="Ribosomal_S13"/>
    <property type="match status" value="1"/>
</dbReference>
<keyword evidence="5" id="KW-1185">Reference proteome</keyword>
<dbReference type="PROSITE" id="PS50159">
    <property type="entry name" value="RIBOSOMAL_S13_2"/>
    <property type="match status" value="1"/>
</dbReference>
<dbReference type="EMBL" id="VIEB01000423">
    <property type="protein sequence ID" value="TQD91317.1"/>
    <property type="molecule type" value="Genomic_DNA"/>
</dbReference>
<evidence type="ECO:0000256" key="3">
    <source>
        <dbReference type="ARBA" id="ARBA00023274"/>
    </source>
</evidence>
<dbReference type="InterPro" id="IPR010979">
    <property type="entry name" value="Ribosomal_uS13-like_H2TH"/>
</dbReference>
<name>A0A540LXV6_MALBA</name>
<dbReference type="InterPro" id="IPR001892">
    <property type="entry name" value="Ribosomal_uS13"/>
</dbReference>
<evidence type="ECO:0000256" key="2">
    <source>
        <dbReference type="ARBA" id="ARBA00022980"/>
    </source>
</evidence>
<dbReference type="AlphaFoldDB" id="A0A540LXV6"/>
<accession>A0A540LXV6</accession>
<dbReference type="Proteomes" id="UP000315295">
    <property type="component" value="Unassembled WGS sequence"/>
</dbReference>
<dbReference type="GO" id="GO:0003723">
    <property type="term" value="F:RNA binding"/>
    <property type="evidence" value="ECO:0007669"/>
    <property type="project" value="InterPro"/>
</dbReference>
<dbReference type="SUPFAM" id="SSF46946">
    <property type="entry name" value="S13-like H2TH domain"/>
    <property type="match status" value="1"/>
</dbReference>
<dbReference type="Gene3D" id="1.10.8.50">
    <property type="match status" value="1"/>
</dbReference>
<sequence>MQNKSWWDVRNWLAGTIHPVDKPLTLHNYLPKRSQNPATMGKIIFHGVRAQCLNIGAGMEIPDKKLLKYALQYIRGIGRARAGLIISELNMTNKLAEDLTRREVAAIGEEISNYLVGRELV</sequence>
<comment type="caution">
    <text evidence="4">The sequence shown here is derived from an EMBL/GenBank/DDBJ whole genome shotgun (WGS) entry which is preliminary data.</text>
</comment>
<comment type="similarity">
    <text evidence="1">Belongs to the universal ribosomal protein uS13 family.</text>
</comment>
<dbReference type="GO" id="GO:1990904">
    <property type="term" value="C:ribonucleoprotein complex"/>
    <property type="evidence" value="ECO:0007669"/>
    <property type="project" value="UniProtKB-KW"/>
</dbReference>
<evidence type="ECO:0000313" key="4">
    <source>
        <dbReference type="EMBL" id="TQD91317.1"/>
    </source>
</evidence>
<organism evidence="4 5">
    <name type="scientific">Malus baccata</name>
    <name type="common">Siberian crab apple</name>
    <name type="synonym">Pyrus baccata</name>
    <dbReference type="NCBI Taxonomy" id="106549"/>
    <lineage>
        <taxon>Eukaryota</taxon>
        <taxon>Viridiplantae</taxon>
        <taxon>Streptophyta</taxon>
        <taxon>Embryophyta</taxon>
        <taxon>Tracheophyta</taxon>
        <taxon>Spermatophyta</taxon>
        <taxon>Magnoliopsida</taxon>
        <taxon>eudicotyledons</taxon>
        <taxon>Gunneridae</taxon>
        <taxon>Pentapetalae</taxon>
        <taxon>rosids</taxon>
        <taxon>fabids</taxon>
        <taxon>Rosales</taxon>
        <taxon>Rosaceae</taxon>
        <taxon>Amygdaloideae</taxon>
        <taxon>Maleae</taxon>
        <taxon>Malus</taxon>
    </lineage>
</organism>
<proteinExistence type="inferred from homology"/>
<dbReference type="GO" id="GO:0003735">
    <property type="term" value="F:structural constituent of ribosome"/>
    <property type="evidence" value="ECO:0007669"/>
    <property type="project" value="InterPro"/>
</dbReference>
<evidence type="ECO:0008006" key="6">
    <source>
        <dbReference type="Google" id="ProtNLM"/>
    </source>
</evidence>
<protein>
    <recommendedName>
        <fullName evidence="6">30S ribosomal protein S13</fullName>
    </recommendedName>
</protein>
<dbReference type="STRING" id="106549.A0A540LXV6"/>
<reference evidence="4 5" key="1">
    <citation type="journal article" date="2019" name="G3 (Bethesda)">
        <title>Sequencing of a Wild Apple (Malus baccata) Genome Unravels the Differences Between Cultivated and Wild Apple Species Regarding Disease Resistance and Cold Tolerance.</title>
        <authorList>
            <person name="Chen X."/>
        </authorList>
    </citation>
    <scope>NUCLEOTIDE SEQUENCE [LARGE SCALE GENOMIC DNA]</scope>
    <source>
        <strain evidence="5">cv. Shandingzi</strain>
        <tissue evidence="4">Leaves</tissue>
    </source>
</reference>
<keyword evidence="3" id="KW-0687">Ribonucleoprotein</keyword>
<gene>
    <name evidence="4" type="ORF">C1H46_023068</name>
</gene>
<dbReference type="GO" id="GO:0006412">
    <property type="term" value="P:translation"/>
    <property type="evidence" value="ECO:0007669"/>
    <property type="project" value="InterPro"/>
</dbReference>
<keyword evidence="2" id="KW-0689">Ribosomal protein</keyword>
<dbReference type="GO" id="GO:0005840">
    <property type="term" value="C:ribosome"/>
    <property type="evidence" value="ECO:0007669"/>
    <property type="project" value="UniProtKB-KW"/>
</dbReference>
<evidence type="ECO:0000256" key="1">
    <source>
        <dbReference type="ARBA" id="ARBA00008080"/>
    </source>
</evidence>
<evidence type="ECO:0000313" key="5">
    <source>
        <dbReference type="Proteomes" id="UP000315295"/>
    </source>
</evidence>